<feature type="region of interest" description="Disordered" evidence="1">
    <location>
        <begin position="30"/>
        <end position="58"/>
    </location>
</feature>
<name>A0A0E0G7Y7_ORYNI</name>
<proteinExistence type="predicted"/>
<organism evidence="2">
    <name type="scientific">Oryza nivara</name>
    <name type="common">Indian wild rice</name>
    <name type="synonym">Oryza sativa f. spontanea</name>
    <dbReference type="NCBI Taxonomy" id="4536"/>
    <lineage>
        <taxon>Eukaryota</taxon>
        <taxon>Viridiplantae</taxon>
        <taxon>Streptophyta</taxon>
        <taxon>Embryophyta</taxon>
        <taxon>Tracheophyta</taxon>
        <taxon>Spermatophyta</taxon>
        <taxon>Magnoliopsida</taxon>
        <taxon>Liliopsida</taxon>
        <taxon>Poales</taxon>
        <taxon>Poaceae</taxon>
        <taxon>BOP clade</taxon>
        <taxon>Oryzoideae</taxon>
        <taxon>Oryzeae</taxon>
        <taxon>Oryzinae</taxon>
        <taxon>Oryza</taxon>
    </lineage>
</organism>
<evidence type="ECO:0000313" key="2">
    <source>
        <dbReference type="EnsemblPlants" id="ONIVA02G21930.1"/>
    </source>
</evidence>
<dbReference type="EnsemblPlants" id="ONIVA02G21930.1">
    <property type="protein sequence ID" value="ONIVA02G21930.1"/>
    <property type="gene ID" value="ONIVA02G21930"/>
</dbReference>
<dbReference type="Proteomes" id="UP000006591">
    <property type="component" value="Chromosome 2"/>
</dbReference>
<reference evidence="2" key="1">
    <citation type="submission" date="2015-04" db="UniProtKB">
        <authorList>
            <consortium name="EnsemblPlants"/>
        </authorList>
    </citation>
    <scope>IDENTIFICATION</scope>
    <source>
        <strain evidence="2">SL10</strain>
    </source>
</reference>
<dbReference type="HOGENOM" id="CLU_2125075_0_0_1"/>
<sequence length="114" mass="12701">MAFPNGEHRRERSGLPDTTIVKQRANFAQATASTAMGSEAPPPARRGYSDAPRRYESRWRREEDAVLLAAAPARARTGTWPVHVPLSPGRPACSRLAAGCFWMGRRRCMITRHT</sequence>
<evidence type="ECO:0000256" key="1">
    <source>
        <dbReference type="SAM" id="MobiDB-lite"/>
    </source>
</evidence>
<keyword evidence="3" id="KW-1185">Reference proteome</keyword>
<protein>
    <submittedName>
        <fullName evidence="2">Uncharacterized protein</fullName>
    </submittedName>
</protein>
<dbReference type="AlphaFoldDB" id="A0A0E0G7Y7"/>
<evidence type="ECO:0000313" key="3">
    <source>
        <dbReference type="Proteomes" id="UP000006591"/>
    </source>
</evidence>
<dbReference type="Gramene" id="ONIVA02G21930.1">
    <property type="protein sequence ID" value="ONIVA02G21930.1"/>
    <property type="gene ID" value="ONIVA02G21930"/>
</dbReference>
<feature type="compositionally biased region" description="Basic and acidic residues" evidence="1">
    <location>
        <begin position="47"/>
        <end position="58"/>
    </location>
</feature>
<feature type="compositionally biased region" description="Basic and acidic residues" evidence="1">
    <location>
        <begin position="1"/>
        <end position="14"/>
    </location>
</feature>
<reference evidence="2" key="2">
    <citation type="submission" date="2018-04" db="EMBL/GenBank/DDBJ databases">
        <title>OnivRS2 (Oryza nivara Reference Sequence Version 2).</title>
        <authorList>
            <person name="Zhang J."/>
            <person name="Kudrna D."/>
            <person name="Lee S."/>
            <person name="Talag J."/>
            <person name="Rajasekar S."/>
            <person name="Welchert J."/>
            <person name="Hsing Y.-I."/>
            <person name="Wing R.A."/>
        </authorList>
    </citation>
    <scope>NUCLEOTIDE SEQUENCE [LARGE SCALE GENOMIC DNA]</scope>
    <source>
        <strain evidence="2">SL10</strain>
    </source>
</reference>
<accession>A0A0E0G7Y7</accession>
<feature type="region of interest" description="Disordered" evidence="1">
    <location>
        <begin position="1"/>
        <end position="20"/>
    </location>
</feature>